<dbReference type="NCBIfam" id="TIGR03359">
    <property type="entry name" value="VI_chp_6"/>
    <property type="match status" value="1"/>
</dbReference>
<dbReference type="PANTHER" id="PTHR35370:SF4">
    <property type="entry name" value="TYPE VI SECRETION SYSTEM BASEPLATE SUBUNIT TSSF"/>
    <property type="match status" value="1"/>
</dbReference>
<dbReference type="RefSeq" id="WP_114810952.1">
    <property type="nucleotide sequence ID" value="NZ_CP139965.1"/>
</dbReference>
<evidence type="ECO:0000313" key="1">
    <source>
        <dbReference type="EMBL" id="WQD80008.1"/>
    </source>
</evidence>
<dbReference type="EMBL" id="CP139965">
    <property type="protein sequence ID" value="WQD80008.1"/>
    <property type="molecule type" value="Genomic_DNA"/>
</dbReference>
<dbReference type="PANTHER" id="PTHR35370">
    <property type="entry name" value="CYTOPLASMIC PROTEIN-RELATED-RELATED"/>
    <property type="match status" value="1"/>
</dbReference>
<sequence length="631" mass="70355">MTAPWKPHQQEDASPLLRYFDAEMRYLREAGREFASSQPDAARRLGMQPGQARGEEDGPVRAVSEGFALLVARLRMKLDDGMPEVTEGLLDNLYGHMARPVPSLSIIECLPLNRGGSMTASIPAGALVRSAPVGPDGVRCPFRTTQTVDLLPLSIEDASVAVRADGRTVIRLTLGLWFGDQREHVDLLRIRLYLHGDRPAAAALYAALTRQVASVGLRLPSVRDGELLPLDGVRFESAGFGPSTRLWPVTDPARNEALDREQTLLEYFVFPQKFHFVDLCGFDSAMVPANETRLTFEIELDGRMPGDHPVGRDSFRLFCTPVINLFEVDALPLHPAGWHDTEHRVRVHPAVEDHVEPYDLLTVTAADPEGSARHAYTPFTSFRHRGWMLRYDNPERYFHTATRHGAVGRELWVTLAGQLWAGTYRDAYHDAHDDAHADEERPPPDHHVMVRSLANNGRLPRLALAQATITETVSGFTGIASVRNLTPPSLPQYPPRDYPGYDWRVLGHYTANGSNEFNRMLVDGAPVLREVLELYDWAPDDAISRRIEAIRSVRFSQEQTIRRRDVFPVVRVHVELDAAGFDGPGDVVLFGDVLACFLGRYASLQYSVQLALTVDGEETLWPGTDWKGAAC</sequence>
<dbReference type="Pfam" id="PF05947">
    <property type="entry name" value="T6SS_TssF"/>
    <property type="match status" value="1"/>
</dbReference>
<dbReference type="Proteomes" id="UP001325479">
    <property type="component" value="Chromosome"/>
</dbReference>
<organism evidence="1 2">
    <name type="scientific">Paraburkholderia kururiensis</name>
    <dbReference type="NCBI Taxonomy" id="984307"/>
    <lineage>
        <taxon>Bacteria</taxon>
        <taxon>Pseudomonadati</taxon>
        <taxon>Pseudomonadota</taxon>
        <taxon>Betaproteobacteria</taxon>
        <taxon>Burkholderiales</taxon>
        <taxon>Burkholderiaceae</taxon>
        <taxon>Paraburkholderia</taxon>
    </lineage>
</organism>
<proteinExistence type="predicted"/>
<name>A0ABZ0WRI6_9BURK</name>
<accession>A0ABZ0WRI6</accession>
<evidence type="ECO:0000313" key="2">
    <source>
        <dbReference type="Proteomes" id="UP001325479"/>
    </source>
</evidence>
<gene>
    <name evidence="1" type="primary">tssF</name>
    <name evidence="1" type="ORF">U0042_10165</name>
</gene>
<dbReference type="InterPro" id="IPR010272">
    <property type="entry name" value="T6SS_TssF"/>
</dbReference>
<reference evidence="1 2" key="1">
    <citation type="submission" date="2023-12" db="EMBL/GenBank/DDBJ databases">
        <title>Genome sequencing and assembly of bacterial species from a model synthetic community.</title>
        <authorList>
            <person name="Hogle S.L."/>
        </authorList>
    </citation>
    <scope>NUCLEOTIDE SEQUENCE [LARGE SCALE GENOMIC DNA]</scope>
    <source>
        <strain evidence="1 2">HAMBI 2494</strain>
    </source>
</reference>
<keyword evidence="2" id="KW-1185">Reference proteome</keyword>
<protein>
    <submittedName>
        <fullName evidence="1">Type VI secretion system baseplate subunit TssF</fullName>
    </submittedName>
</protein>